<dbReference type="InterPro" id="IPR029058">
    <property type="entry name" value="AB_hydrolase_fold"/>
</dbReference>
<dbReference type="AlphaFoldDB" id="A0A1X6NI96"/>
<dbReference type="GO" id="GO:0004620">
    <property type="term" value="F:phospholipase activity"/>
    <property type="evidence" value="ECO:0007669"/>
    <property type="project" value="TreeGrafter"/>
</dbReference>
<accession>A0A1X6NI96</accession>
<feature type="non-terminal residue" evidence="1">
    <location>
        <position position="1"/>
    </location>
</feature>
<dbReference type="Proteomes" id="UP000218209">
    <property type="component" value="Unassembled WGS sequence"/>
</dbReference>
<sequence>GDPFDPSAQPVPVATVDAHLPVGAVLCVVHGVGASTATLSRNVAALQAAHATVMARVLPDVEFRTQLLVVHWRRALLGLRVHARLQALIPTAGGWDNGLRQFVSDKVADLHFYAQPTYRAVILREVAEQLNAQWGVFKARHPDFCGPVALYGHSLGSVISYELLAAQARLAEADGLAAAAAAATG</sequence>
<dbReference type="EMBL" id="KV920840">
    <property type="protein sequence ID" value="OSX68250.1"/>
    <property type="molecule type" value="Genomic_DNA"/>
</dbReference>
<evidence type="ECO:0000313" key="2">
    <source>
        <dbReference type="Proteomes" id="UP000218209"/>
    </source>
</evidence>
<gene>
    <name evidence="1" type="ORF">BU14_3140s0001</name>
</gene>
<feature type="non-terminal residue" evidence="1">
    <location>
        <position position="185"/>
    </location>
</feature>
<proteinExistence type="predicted"/>
<dbReference type="InterPro" id="IPR058055">
    <property type="entry name" value="PA-PLA1"/>
</dbReference>
<organism evidence="1 2">
    <name type="scientific">Porphyra umbilicalis</name>
    <name type="common">Purple laver</name>
    <name type="synonym">Red alga</name>
    <dbReference type="NCBI Taxonomy" id="2786"/>
    <lineage>
        <taxon>Eukaryota</taxon>
        <taxon>Rhodophyta</taxon>
        <taxon>Bangiophyceae</taxon>
        <taxon>Bangiales</taxon>
        <taxon>Bangiaceae</taxon>
        <taxon>Porphyra</taxon>
    </lineage>
</organism>
<reference evidence="1 2" key="1">
    <citation type="submission" date="2017-03" db="EMBL/GenBank/DDBJ databases">
        <title>WGS assembly of Porphyra umbilicalis.</title>
        <authorList>
            <person name="Brawley S.H."/>
            <person name="Blouin N.A."/>
            <person name="Ficko-Blean E."/>
            <person name="Wheeler G.L."/>
            <person name="Lohr M."/>
            <person name="Goodson H.V."/>
            <person name="Jenkins J.W."/>
            <person name="Blaby-Haas C.E."/>
            <person name="Helliwell K.E."/>
            <person name="Chan C."/>
            <person name="Marriage T."/>
            <person name="Bhattacharya D."/>
            <person name="Klein A.S."/>
            <person name="Badis Y."/>
            <person name="Brodie J."/>
            <person name="Cao Y."/>
            <person name="Collen J."/>
            <person name="Dittami S.M."/>
            <person name="Gachon C.M."/>
            <person name="Green B.R."/>
            <person name="Karpowicz S."/>
            <person name="Kim J.W."/>
            <person name="Kudahl U."/>
            <person name="Lin S."/>
            <person name="Michel G."/>
            <person name="Mittag M."/>
            <person name="Olson B.J."/>
            <person name="Pangilinan J."/>
            <person name="Peng Y."/>
            <person name="Qiu H."/>
            <person name="Shu S."/>
            <person name="Singer J.T."/>
            <person name="Smith A.G."/>
            <person name="Sprecher B.N."/>
            <person name="Wagner V."/>
            <person name="Wang W."/>
            <person name="Wang Z.-Y."/>
            <person name="Yan J."/>
            <person name="Yarish C."/>
            <person name="Zoeuner-Riek S."/>
            <person name="Zhuang Y."/>
            <person name="Zou Y."/>
            <person name="Lindquist E.A."/>
            <person name="Grimwood J."/>
            <person name="Barry K."/>
            <person name="Rokhsar D.S."/>
            <person name="Schmutz J."/>
            <person name="Stiller J.W."/>
            <person name="Grossman A.R."/>
            <person name="Prochnik S.E."/>
        </authorList>
    </citation>
    <scope>NUCLEOTIDE SEQUENCE [LARGE SCALE GENOMIC DNA]</scope>
    <source>
        <strain evidence="1">4086291</strain>
    </source>
</reference>
<dbReference type="PANTHER" id="PTHR23509">
    <property type="entry name" value="PA-PL1 PHOSPHOLIPASE FAMILY"/>
    <property type="match status" value="1"/>
</dbReference>
<protein>
    <submittedName>
        <fullName evidence="1">Uncharacterized protein</fullName>
    </submittedName>
</protein>
<dbReference type="OrthoDB" id="5806at2759"/>
<keyword evidence="2" id="KW-1185">Reference proteome</keyword>
<evidence type="ECO:0000313" key="1">
    <source>
        <dbReference type="EMBL" id="OSX68250.1"/>
    </source>
</evidence>
<dbReference type="PANTHER" id="PTHR23509:SF10">
    <property type="entry name" value="LD21067P"/>
    <property type="match status" value="1"/>
</dbReference>
<dbReference type="SUPFAM" id="SSF53474">
    <property type="entry name" value="alpha/beta-Hydrolases"/>
    <property type="match status" value="1"/>
</dbReference>
<name>A0A1X6NI96_PORUM</name>
<dbReference type="GO" id="GO:0005737">
    <property type="term" value="C:cytoplasm"/>
    <property type="evidence" value="ECO:0007669"/>
    <property type="project" value="TreeGrafter"/>
</dbReference>